<proteinExistence type="predicted"/>
<keyword evidence="1" id="KW-0732">Signal</keyword>
<comment type="caution">
    <text evidence="2">The sequence shown here is derived from an EMBL/GenBank/DDBJ whole genome shotgun (WGS) entry which is preliminary data.</text>
</comment>
<evidence type="ECO:0000313" key="2">
    <source>
        <dbReference type="EMBL" id="KAL0851122.1"/>
    </source>
</evidence>
<dbReference type="EMBL" id="JBEDNZ010000002">
    <property type="protein sequence ID" value="KAL0851122.1"/>
    <property type="molecule type" value="Genomic_DNA"/>
</dbReference>
<protein>
    <submittedName>
        <fullName evidence="2">Uncharacterized protein</fullName>
    </submittedName>
</protein>
<accession>A0ABD0TPF7</accession>
<dbReference type="Proteomes" id="UP001549921">
    <property type="component" value="Unassembled WGS sequence"/>
</dbReference>
<name>A0ABD0TPF7_LOXSC</name>
<feature type="signal peptide" evidence="1">
    <location>
        <begin position="1"/>
        <end position="20"/>
    </location>
</feature>
<reference evidence="2 3" key="1">
    <citation type="submission" date="2024-06" db="EMBL/GenBank/DDBJ databases">
        <title>A chromosome-level genome assembly of beet webworm, Loxostege sticticalis.</title>
        <authorList>
            <person name="Zhang Y."/>
        </authorList>
    </citation>
    <scope>NUCLEOTIDE SEQUENCE [LARGE SCALE GENOMIC DNA]</scope>
    <source>
        <strain evidence="2">AQ028</strain>
        <tissue evidence="2">Male pupae</tissue>
    </source>
</reference>
<sequence length="154" mass="17029">MSSIALLTAIVALNANLVLSERAKTTCDTTLNKVDIKRVTMISKYVFTGKVYSVTSMNSTRVYKVNIRRVLKGDLNDIGVAVRFGTSSSLRFSDATVIVESSYSFHCPPLRVRTYAIFLTEKHVDKGTLRLSLVVEPVLLTLRSIGIIEATVKE</sequence>
<dbReference type="AlphaFoldDB" id="A0ABD0TPF7"/>
<evidence type="ECO:0000313" key="3">
    <source>
        <dbReference type="Proteomes" id="UP001549921"/>
    </source>
</evidence>
<gene>
    <name evidence="2" type="ORF">ABMA28_006989</name>
</gene>
<feature type="chain" id="PRO_5044848425" evidence="1">
    <location>
        <begin position="21"/>
        <end position="154"/>
    </location>
</feature>
<organism evidence="2 3">
    <name type="scientific">Loxostege sticticalis</name>
    <name type="common">Beet webworm moth</name>
    <dbReference type="NCBI Taxonomy" id="481309"/>
    <lineage>
        <taxon>Eukaryota</taxon>
        <taxon>Metazoa</taxon>
        <taxon>Ecdysozoa</taxon>
        <taxon>Arthropoda</taxon>
        <taxon>Hexapoda</taxon>
        <taxon>Insecta</taxon>
        <taxon>Pterygota</taxon>
        <taxon>Neoptera</taxon>
        <taxon>Endopterygota</taxon>
        <taxon>Lepidoptera</taxon>
        <taxon>Glossata</taxon>
        <taxon>Ditrysia</taxon>
        <taxon>Pyraloidea</taxon>
        <taxon>Crambidae</taxon>
        <taxon>Pyraustinae</taxon>
        <taxon>Loxostege</taxon>
    </lineage>
</organism>
<evidence type="ECO:0000256" key="1">
    <source>
        <dbReference type="SAM" id="SignalP"/>
    </source>
</evidence>